<gene>
    <name evidence="5" type="ORF">M011DRAFT_469242</name>
</gene>
<keyword evidence="6" id="KW-1185">Reference proteome</keyword>
<dbReference type="GO" id="GO:0005829">
    <property type="term" value="C:cytosol"/>
    <property type="evidence" value="ECO:0007669"/>
    <property type="project" value="TreeGrafter"/>
</dbReference>
<keyword evidence="4" id="KW-0378">Hydrolase</keyword>
<evidence type="ECO:0000256" key="4">
    <source>
        <dbReference type="ARBA" id="ARBA00022801"/>
    </source>
</evidence>
<dbReference type="EMBL" id="MU006581">
    <property type="protein sequence ID" value="KAF2745573.1"/>
    <property type="molecule type" value="Genomic_DNA"/>
</dbReference>
<dbReference type="PANTHER" id="PTHR10060:SF15">
    <property type="entry name" value="DEOXYRIBONUCLEASE TATDN1"/>
    <property type="match status" value="1"/>
</dbReference>
<dbReference type="PANTHER" id="PTHR10060">
    <property type="entry name" value="TATD FAMILY DEOXYRIBONUCLEASE"/>
    <property type="match status" value="1"/>
</dbReference>
<evidence type="ECO:0000256" key="3">
    <source>
        <dbReference type="ARBA" id="ARBA00022723"/>
    </source>
</evidence>
<dbReference type="InterPro" id="IPR018228">
    <property type="entry name" value="DNase_TatD-rel_CS"/>
</dbReference>
<dbReference type="SUPFAM" id="SSF51556">
    <property type="entry name" value="Metallo-dependent hydrolases"/>
    <property type="match status" value="1"/>
</dbReference>
<evidence type="ECO:0000313" key="5">
    <source>
        <dbReference type="EMBL" id="KAF2745573.1"/>
    </source>
</evidence>
<proteinExistence type="inferred from homology"/>
<evidence type="ECO:0000256" key="1">
    <source>
        <dbReference type="ARBA" id="ARBA00009275"/>
    </source>
</evidence>
<protein>
    <submittedName>
        <fullName evidence="5">Deoxyribonuclease-like protein tatD</fullName>
    </submittedName>
</protein>
<dbReference type="CDD" id="cd01310">
    <property type="entry name" value="TatD_DNAse"/>
    <property type="match status" value="1"/>
</dbReference>
<dbReference type="GO" id="GO:0046872">
    <property type="term" value="F:metal ion binding"/>
    <property type="evidence" value="ECO:0007669"/>
    <property type="project" value="UniProtKB-KW"/>
</dbReference>
<reference evidence="5" key="1">
    <citation type="journal article" date="2020" name="Stud. Mycol.">
        <title>101 Dothideomycetes genomes: a test case for predicting lifestyles and emergence of pathogens.</title>
        <authorList>
            <person name="Haridas S."/>
            <person name="Albert R."/>
            <person name="Binder M."/>
            <person name="Bloem J."/>
            <person name="Labutti K."/>
            <person name="Salamov A."/>
            <person name="Andreopoulos B."/>
            <person name="Baker S."/>
            <person name="Barry K."/>
            <person name="Bills G."/>
            <person name="Bluhm B."/>
            <person name="Cannon C."/>
            <person name="Castanera R."/>
            <person name="Culley D."/>
            <person name="Daum C."/>
            <person name="Ezra D."/>
            <person name="Gonzalez J."/>
            <person name="Henrissat B."/>
            <person name="Kuo A."/>
            <person name="Liang C."/>
            <person name="Lipzen A."/>
            <person name="Lutzoni F."/>
            <person name="Magnuson J."/>
            <person name="Mondo S."/>
            <person name="Nolan M."/>
            <person name="Ohm R."/>
            <person name="Pangilinan J."/>
            <person name="Park H.-J."/>
            <person name="Ramirez L."/>
            <person name="Alfaro M."/>
            <person name="Sun H."/>
            <person name="Tritt A."/>
            <person name="Yoshinaga Y."/>
            <person name="Zwiers L.-H."/>
            <person name="Turgeon B."/>
            <person name="Goodwin S."/>
            <person name="Spatafora J."/>
            <person name="Crous P."/>
            <person name="Grigoriev I."/>
        </authorList>
    </citation>
    <scope>NUCLEOTIDE SEQUENCE</scope>
    <source>
        <strain evidence="5">CBS 119925</strain>
    </source>
</reference>
<dbReference type="OrthoDB" id="6079689at2759"/>
<organism evidence="5 6">
    <name type="scientific">Sporormia fimetaria CBS 119925</name>
    <dbReference type="NCBI Taxonomy" id="1340428"/>
    <lineage>
        <taxon>Eukaryota</taxon>
        <taxon>Fungi</taxon>
        <taxon>Dikarya</taxon>
        <taxon>Ascomycota</taxon>
        <taxon>Pezizomycotina</taxon>
        <taxon>Dothideomycetes</taxon>
        <taxon>Pleosporomycetidae</taxon>
        <taxon>Pleosporales</taxon>
        <taxon>Sporormiaceae</taxon>
        <taxon>Sporormia</taxon>
    </lineage>
</organism>
<dbReference type="Pfam" id="PF01026">
    <property type="entry name" value="TatD_DNase"/>
    <property type="match status" value="1"/>
</dbReference>
<comment type="similarity">
    <text evidence="1">Belongs to the metallo-dependent hydrolases superfamily. TatD-type hydrolase family.</text>
</comment>
<dbReference type="InterPro" id="IPR032466">
    <property type="entry name" value="Metal_Hydrolase"/>
</dbReference>
<evidence type="ECO:0000313" key="6">
    <source>
        <dbReference type="Proteomes" id="UP000799440"/>
    </source>
</evidence>
<name>A0A6A6V6A7_9PLEO</name>
<dbReference type="PROSITE" id="PS01090">
    <property type="entry name" value="TATD_2"/>
    <property type="match status" value="1"/>
</dbReference>
<accession>A0A6A6V6A7</accession>
<keyword evidence="3" id="KW-0479">Metal-binding</keyword>
<dbReference type="GO" id="GO:0008296">
    <property type="term" value="F:3'-5'-DNA exonuclease activity"/>
    <property type="evidence" value="ECO:0007669"/>
    <property type="project" value="TreeGrafter"/>
</dbReference>
<dbReference type="AlphaFoldDB" id="A0A6A6V6A7"/>
<dbReference type="InterPro" id="IPR050891">
    <property type="entry name" value="TatD-type_Hydrolase"/>
</dbReference>
<evidence type="ECO:0000256" key="2">
    <source>
        <dbReference type="ARBA" id="ARBA00022722"/>
    </source>
</evidence>
<sequence>MTLVALRASLGTRSLTQSLRFPASQLGAHSLSLNSRTFALSVQQFSTHSTAMAENSKPLRYVDIGINLSDPVFRGEYHGKQRHENDFDDVLQRGLDAGCKKFMVTGSDLEESKVAIDIAKAHPGVCYATVGVHPCAAKQFDEYPSGPSALLSALKELALEAKKEGTAVAFGEIGLDYDRLFLTGKEQQLKYFEAQLELAVEVQLPLFLHSRAASEDFERLLSAKIPQLPKKGLVHSFTGTVEEMRRCVDLGLDVGVNGCSMKTEGNIEVVKEIPLERLQIETDGPWCEMRPSHASAKYLKDAPPLPKAVKKEKWVKGAMVKGRNEPATIPHVAYAIAQIKGITVEEVCGAAWSNSIKMFGLGETVE</sequence>
<dbReference type="InterPro" id="IPR001130">
    <property type="entry name" value="TatD-like"/>
</dbReference>
<keyword evidence="2" id="KW-0540">Nuclease</keyword>
<dbReference type="Gene3D" id="3.20.20.140">
    <property type="entry name" value="Metal-dependent hydrolases"/>
    <property type="match status" value="1"/>
</dbReference>
<dbReference type="Proteomes" id="UP000799440">
    <property type="component" value="Unassembled WGS sequence"/>
</dbReference>
<dbReference type="FunFam" id="3.20.20.140:FF:000072">
    <property type="entry name" value="Hydrolase, TatD family protein"/>
    <property type="match status" value="1"/>
</dbReference>